<protein>
    <submittedName>
        <fullName evidence="1">Uncharacterized protein</fullName>
    </submittedName>
</protein>
<gene>
    <name evidence="1" type="ORF">AQUCO_12500016v1</name>
</gene>
<dbReference type="EMBL" id="KZ305141">
    <property type="protein sequence ID" value="PIA25105.1"/>
    <property type="molecule type" value="Genomic_DNA"/>
</dbReference>
<dbReference type="Proteomes" id="UP000230069">
    <property type="component" value="Unassembled WGS sequence"/>
</dbReference>
<proteinExistence type="predicted"/>
<keyword evidence="2" id="KW-1185">Reference proteome</keyword>
<reference evidence="1 2" key="1">
    <citation type="submission" date="2017-09" db="EMBL/GenBank/DDBJ databases">
        <title>WGS assembly of Aquilegia coerulea Goldsmith.</title>
        <authorList>
            <person name="Hodges S."/>
            <person name="Kramer E."/>
            <person name="Nordborg M."/>
            <person name="Tomkins J."/>
            <person name="Borevitz J."/>
            <person name="Derieg N."/>
            <person name="Yan J."/>
            <person name="Mihaltcheva S."/>
            <person name="Hayes R.D."/>
            <person name="Rokhsar D."/>
        </authorList>
    </citation>
    <scope>NUCLEOTIDE SEQUENCE [LARGE SCALE GENOMIC DNA]</scope>
    <source>
        <strain evidence="2">cv. Goldsmith</strain>
    </source>
</reference>
<name>A0A2G5C1I4_AQUCA</name>
<organism evidence="1 2">
    <name type="scientific">Aquilegia coerulea</name>
    <name type="common">Rocky mountain columbine</name>
    <dbReference type="NCBI Taxonomy" id="218851"/>
    <lineage>
        <taxon>Eukaryota</taxon>
        <taxon>Viridiplantae</taxon>
        <taxon>Streptophyta</taxon>
        <taxon>Embryophyta</taxon>
        <taxon>Tracheophyta</taxon>
        <taxon>Spermatophyta</taxon>
        <taxon>Magnoliopsida</taxon>
        <taxon>Ranunculales</taxon>
        <taxon>Ranunculaceae</taxon>
        <taxon>Thalictroideae</taxon>
        <taxon>Aquilegia</taxon>
    </lineage>
</organism>
<evidence type="ECO:0000313" key="2">
    <source>
        <dbReference type="Proteomes" id="UP000230069"/>
    </source>
</evidence>
<dbReference type="InParanoid" id="A0A2G5C1I4"/>
<accession>A0A2G5C1I4</accession>
<evidence type="ECO:0000313" key="1">
    <source>
        <dbReference type="EMBL" id="PIA25105.1"/>
    </source>
</evidence>
<dbReference type="AlphaFoldDB" id="A0A2G5C1I4"/>
<sequence>MNSKRKPHFTYTVQASYFICTSAVKLVSLCQMISWPDMFITSITSFKDHRYRILQHEGKVDNGLYVASTPKQI</sequence>